<organism evidence="2 3">
    <name type="scientific">Phytophthora lilii</name>
    <dbReference type="NCBI Taxonomy" id="2077276"/>
    <lineage>
        <taxon>Eukaryota</taxon>
        <taxon>Sar</taxon>
        <taxon>Stramenopiles</taxon>
        <taxon>Oomycota</taxon>
        <taxon>Peronosporomycetes</taxon>
        <taxon>Peronosporales</taxon>
        <taxon>Peronosporaceae</taxon>
        <taxon>Phytophthora</taxon>
    </lineage>
</organism>
<reference evidence="2" key="1">
    <citation type="submission" date="2023-04" db="EMBL/GenBank/DDBJ databases">
        <title>Phytophthora lilii NBRC 32176.</title>
        <authorList>
            <person name="Ichikawa N."/>
            <person name="Sato H."/>
            <person name="Tonouchi N."/>
        </authorList>
    </citation>
    <scope>NUCLEOTIDE SEQUENCE</scope>
    <source>
        <strain evidence="2">NBRC 32176</strain>
    </source>
</reference>
<name>A0A9W6TDR0_9STRA</name>
<proteinExistence type="predicted"/>
<dbReference type="Gene3D" id="3.10.20.90">
    <property type="entry name" value="Phosphatidylinositol 3-kinase Catalytic Subunit, Chain A, domain 1"/>
    <property type="match status" value="1"/>
</dbReference>
<dbReference type="PROSITE" id="PS50053">
    <property type="entry name" value="UBIQUITIN_2"/>
    <property type="match status" value="1"/>
</dbReference>
<dbReference type="InterPro" id="IPR029071">
    <property type="entry name" value="Ubiquitin-like_domsf"/>
</dbReference>
<dbReference type="OrthoDB" id="1043111at2759"/>
<evidence type="ECO:0000313" key="3">
    <source>
        <dbReference type="Proteomes" id="UP001165083"/>
    </source>
</evidence>
<dbReference type="AlphaFoldDB" id="A0A9W6TDR0"/>
<dbReference type="EMBL" id="BSXW01000050">
    <property type="protein sequence ID" value="GMF10616.1"/>
    <property type="molecule type" value="Genomic_DNA"/>
</dbReference>
<comment type="caution">
    <text evidence="2">The sequence shown here is derived from an EMBL/GenBank/DDBJ whole genome shotgun (WGS) entry which is preliminary data.</text>
</comment>
<dbReference type="SMART" id="SM00213">
    <property type="entry name" value="UBQ"/>
    <property type="match status" value="1"/>
</dbReference>
<sequence length="378" mass="41519">MATPSSDAETIKVTIKSESSAFTLETAPGESVAGVKAAYQESGEAAGHPSNFILLLHKGKELPDEKTLAELGITDGDVLVHIEAAHQPFHPLNYKLLAESVKTRRKHEDSNLQMLKEDNIWAAGADGTVHRLGMEKSIISRSLNGGASAHFAPKKGGGRAFFNQLSVRVNGCSYHVLPSMEGRWNGELTTIPPQDEGSQVCSNDLVFRDDEGVWSQRQSRTTMSGLTSMQHMWIKPVSDGIFKIETDDPTLRGSDITMQELGTNVIIITATSKRSGKELAVFCYCLKRETDLVAVACRPPADGGDDHRHRQLPASAHDPALRRVRRVPLGIRHERGQGCRRRVRRHGEVRQRLLGLQELVWTGAFDGRHNTPIPASSC</sequence>
<dbReference type="CDD" id="cd17039">
    <property type="entry name" value="Ubl_ubiquitin_like"/>
    <property type="match status" value="1"/>
</dbReference>
<protein>
    <submittedName>
        <fullName evidence="2">Unnamed protein product</fullName>
    </submittedName>
</protein>
<accession>A0A9W6TDR0</accession>
<dbReference type="InterPro" id="IPR000626">
    <property type="entry name" value="Ubiquitin-like_dom"/>
</dbReference>
<dbReference type="Proteomes" id="UP001165083">
    <property type="component" value="Unassembled WGS sequence"/>
</dbReference>
<keyword evidence="3" id="KW-1185">Reference proteome</keyword>
<gene>
    <name evidence="2" type="ORF">Plil01_000139900</name>
</gene>
<evidence type="ECO:0000313" key="2">
    <source>
        <dbReference type="EMBL" id="GMF10616.1"/>
    </source>
</evidence>
<evidence type="ECO:0000259" key="1">
    <source>
        <dbReference type="PROSITE" id="PS50053"/>
    </source>
</evidence>
<feature type="domain" description="Ubiquitin-like" evidence="1">
    <location>
        <begin position="11"/>
        <end position="79"/>
    </location>
</feature>
<dbReference type="SUPFAM" id="SSF54236">
    <property type="entry name" value="Ubiquitin-like"/>
    <property type="match status" value="1"/>
</dbReference>
<dbReference type="Pfam" id="PF00240">
    <property type="entry name" value="ubiquitin"/>
    <property type="match status" value="1"/>
</dbReference>